<organism evidence="2">
    <name type="scientific">Noctiluca scintillans</name>
    <name type="common">Sea sparkle</name>
    <name type="synonym">Red tide dinoflagellate</name>
    <dbReference type="NCBI Taxonomy" id="2966"/>
    <lineage>
        <taxon>Eukaryota</taxon>
        <taxon>Sar</taxon>
        <taxon>Alveolata</taxon>
        <taxon>Dinophyceae</taxon>
        <taxon>Noctilucales</taxon>
        <taxon>Noctilucaceae</taxon>
        <taxon>Noctiluca</taxon>
    </lineage>
</organism>
<evidence type="ECO:0000313" key="2">
    <source>
        <dbReference type="EMBL" id="CAD8861897.1"/>
    </source>
</evidence>
<dbReference type="AlphaFoldDB" id="A0A7S1FDZ3"/>
<gene>
    <name evidence="2" type="ORF">NSCI0253_LOCUS36252</name>
</gene>
<name>A0A7S1FDZ3_NOCSC</name>
<evidence type="ECO:0000256" key="1">
    <source>
        <dbReference type="SAM" id="MobiDB-lite"/>
    </source>
</evidence>
<dbReference type="EMBL" id="HBFQ01050871">
    <property type="protein sequence ID" value="CAD8861897.1"/>
    <property type="molecule type" value="Transcribed_RNA"/>
</dbReference>
<protein>
    <submittedName>
        <fullName evidence="2">Uncharacterized protein</fullName>
    </submittedName>
</protein>
<sequence>MAQASSIVGALHFLPIARKVVDGTAKSGPSGIRRDTVVTPQAEIAGDPRFVGHTAALKDLQGFVQERQIPYLGQWYSRIALQYLGVEITVNERVSEWADEGRYLIREVHTHGAHAVDLMEEPDGGLEPSAPLAPRTPCTNDAGVNPISMD</sequence>
<reference evidence="2" key="1">
    <citation type="submission" date="2021-01" db="EMBL/GenBank/DDBJ databases">
        <authorList>
            <person name="Corre E."/>
            <person name="Pelletier E."/>
            <person name="Niang G."/>
            <person name="Scheremetjew M."/>
            <person name="Finn R."/>
            <person name="Kale V."/>
            <person name="Holt S."/>
            <person name="Cochrane G."/>
            <person name="Meng A."/>
            <person name="Brown T."/>
            <person name="Cohen L."/>
        </authorList>
    </citation>
    <scope>NUCLEOTIDE SEQUENCE</scope>
</reference>
<feature type="region of interest" description="Disordered" evidence="1">
    <location>
        <begin position="119"/>
        <end position="150"/>
    </location>
</feature>
<accession>A0A7S1FDZ3</accession>
<proteinExistence type="predicted"/>